<dbReference type="PANTHER" id="PTHR35336:SF5">
    <property type="entry name" value="ADENOSYLCOBINAMIDE AMIDOHYDROLASE"/>
    <property type="match status" value="1"/>
</dbReference>
<keyword evidence="1" id="KW-0547">Nucleotide-binding</keyword>
<accession>A0A328Y5X9</accession>
<comment type="caution">
    <text evidence="1">The sequence shown here is derived from an EMBL/GenBank/DDBJ whole genome shotgun (WGS) entry which is preliminary data.</text>
</comment>
<sequence>MAASCRSPGSWLDVGGGLALAVDAGCVHFRHETPLRTLSSALVGPGLGWSRDFCNFHVDKDYAGQAPRADLLGWLSARGLEAENCVAMMTAVPLAHLALEEVHAGERRVLVAVTAGVGNAVDITAPVRDDPRLVAGTINTLVFIDGHLDDGALVNAVQSASEAKVRALAVWGVRDPVAGTPATGTSTDCLAIAATQCGVATPYAGSGTLLGRAIGAAAFQAIQASLAMAEEGRR</sequence>
<gene>
    <name evidence="1" type="ORF">BCL93_101492</name>
</gene>
<dbReference type="RefSeq" id="WP_112053503.1">
    <property type="nucleotide sequence ID" value="NZ_QLSX01000001.1"/>
</dbReference>
<name>A0A328Y5X9_9GAMM</name>
<organism evidence="1 2">
    <name type="scientific">Onishia taeanensis</name>
    <dbReference type="NCBI Taxonomy" id="284577"/>
    <lineage>
        <taxon>Bacteria</taxon>
        <taxon>Pseudomonadati</taxon>
        <taxon>Pseudomonadota</taxon>
        <taxon>Gammaproteobacteria</taxon>
        <taxon>Oceanospirillales</taxon>
        <taxon>Halomonadaceae</taxon>
        <taxon>Onishia</taxon>
    </lineage>
</organism>
<reference evidence="1 2" key="1">
    <citation type="submission" date="2018-06" db="EMBL/GenBank/DDBJ databases">
        <title>Comparative analysis of microorganisms from saline springs in Andes Mountain Range, Colombia.</title>
        <authorList>
            <person name="Rubin E."/>
        </authorList>
    </citation>
    <scope>NUCLEOTIDE SEQUENCE [LARGE SCALE GENOMIC DNA]</scope>
    <source>
        <strain evidence="1 2">USBA-857</strain>
    </source>
</reference>
<dbReference type="InterPro" id="IPR002808">
    <property type="entry name" value="AdoCbi_amidolase"/>
</dbReference>
<dbReference type="EMBL" id="QLSX01000001">
    <property type="protein sequence ID" value="RAR64666.1"/>
    <property type="molecule type" value="Genomic_DNA"/>
</dbReference>
<evidence type="ECO:0000313" key="1">
    <source>
        <dbReference type="EMBL" id="RAR64666.1"/>
    </source>
</evidence>
<dbReference type="GO" id="GO:0005524">
    <property type="term" value="F:ATP binding"/>
    <property type="evidence" value="ECO:0007669"/>
    <property type="project" value="UniProtKB-KW"/>
</dbReference>
<evidence type="ECO:0000313" key="2">
    <source>
        <dbReference type="Proteomes" id="UP000249700"/>
    </source>
</evidence>
<dbReference type="Proteomes" id="UP000249700">
    <property type="component" value="Unassembled WGS sequence"/>
</dbReference>
<dbReference type="Pfam" id="PF01955">
    <property type="entry name" value="CbiZ"/>
    <property type="match status" value="1"/>
</dbReference>
<dbReference type="InterPro" id="IPR052209">
    <property type="entry name" value="CbiZ"/>
</dbReference>
<protein>
    <submittedName>
        <fullName evidence="1">Iron complex transport system ATP-binding protein</fullName>
    </submittedName>
</protein>
<dbReference type="PANTHER" id="PTHR35336">
    <property type="entry name" value="ADENOSYLCOBINAMIDE AMIDOHYDROLASE"/>
    <property type="match status" value="1"/>
</dbReference>
<keyword evidence="1" id="KW-0067">ATP-binding</keyword>
<dbReference type="OrthoDB" id="34339at2"/>
<dbReference type="AlphaFoldDB" id="A0A328Y5X9"/>
<proteinExistence type="predicted"/>